<evidence type="ECO:0000256" key="4">
    <source>
        <dbReference type="ARBA" id="ARBA00023163"/>
    </source>
</evidence>
<dbReference type="Gene3D" id="1.10.10.10">
    <property type="entry name" value="Winged helix-like DNA-binding domain superfamily/Winged helix DNA-binding domain"/>
    <property type="match status" value="1"/>
</dbReference>
<dbReference type="PANTHER" id="PTHR30537:SF74">
    <property type="entry name" value="HTH-TYPE TRANSCRIPTIONAL REGULATOR TRPI"/>
    <property type="match status" value="1"/>
</dbReference>
<dbReference type="PANTHER" id="PTHR30537">
    <property type="entry name" value="HTH-TYPE TRANSCRIPTIONAL REGULATOR"/>
    <property type="match status" value="1"/>
</dbReference>
<dbReference type="GO" id="GO:0043565">
    <property type="term" value="F:sequence-specific DNA binding"/>
    <property type="evidence" value="ECO:0007669"/>
    <property type="project" value="TreeGrafter"/>
</dbReference>
<evidence type="ECO:0000256" key="2">
    <source>
        <dbReference type="ARBA" id="ARBA00023015"/>
    </source>
</evidence>
<dbReference type="GO" id="GO:0006351">
    <property type="term" value="P:DNA-templated transcription"/>
    <property type="evidence" value="ECO:0007669"/>
    <property type="project" value="TreeGrafter"/>
</dbReference>
<dbReference type="OrthoDB" id="9794694at2"/>
<organism evidence="6 7">
    <name type="scientific">Paradevosia tibetensis</name>
    <dbReference type="NCBI Taxonomy" id="1447062"/>
    <lineage>
        <taxon>Bacteria</taxon>
        <taxon>Pseudomonadati</taxon>
        <taxon>Pseudomonadota</taxon>
        <taxon>Alphaproteobacteria</taxon>
        <taxon>Hyphomicrobiales</taxon>
        <taxon>Devosiaceae</taxon>
        <taxon>Paradevosia</taxon>
    </lineage>
</organism>
<sequence>MSRSLPPLVALRAFEAVGRLGSVGAAADELCVSHSVVSRHVANLEARLGVDLIEPRGRSVALTEAGRTYLGRVTRAFDAIARATQELKPSRVRRLDIRCIPGLANRGLLRHLGALEERVPDTEIMLQPTLAHPDLLAGEADAEIVYGEDLVLGEGLAAQLVMRPRVFPVASPAFLDRFGGNPGIEDLERLPLIHEESTDQWERWLDAAGVPPGAALKGMRLWHAHLAIEAARLGQGVALANEALAADDLASRTLVEIGRTNLRLGGYYLVASAKRWEDADIRAIREWLLDLYRDVSISA</sequence>
<keyword evidence="2" id="KW-0805">Transcription regulation</keyword>
<proteinExistence type="inferred from homology"/>
<gene>
    <name evidence="6" type="ORF">FNA67_02240</name>
</gene>
<dbReference type="InterPro" id="IPR005119">
    <property type="entry name" value="LysR_subst-bd"/>
</dbReference>
<evidence type="ECO:0000313" key="6">
    <source>
        <dbReference type="EMBL" id="QEE19066.1"/>
    </source>
</evidence>
<dbReference type="GO" id="GO:0003700">
    <property type="term" value="F:DNA-binding transcription factor activity"/>
    <property type="evidence" value="ECO:0007669"/>
    <property type="project" value="InterPro"/>
</dbReference>
<dbReference type="InterPro" id="IPR058163">
    <property type="entry name" value="LysR-type_TF_proteobact-type"/>
</dbReference>
<evidence type="ECO:0000256" key="1">
    <source>
        <dbReference type="ARBA" id="ARBA00009437"/>
    </source>
</evidence>
<dbReference type="Gene3D" id="3.40.190.10">
    <property type="entry name" value="Periplasmic binding protein-like II"/>
    <property type="match status" value="2"/>
</dbReference>
<dbReference type="SUPFAM" id="SSF46785">
    <property type="entry name" value="Winged helix' DNA-binding domain"/>
    <property type="match status" value="1"/>
</dbReference>
<dbReference type="RefSeq" id="WP_147654901.1">
    <property type="nucleotide sequence ID" value="NZ_BMFM01000001.1"/>
</dbReference>
<dbReference type="KEGG" id="yti:FNA67_02240"/>
<dbReference type="SUPFAM" id="SSF53850">
    <property type="entry name" value="Periplasmic binding protein-like II"/>
    <property type="match status" value="1"/>
</dbReference>
<dbReference type="InterPro" id="IPR000847">
    <property type="entry name" value="LysR_HTH_N"/>
</dbReference>
<accession>A0A5B9DJ34</accession>
<dbReference type="InterPro" id="IPR036390">
    <property type="entry name" value="WH_DNA-bd_sf"/>
</dbReference>
<feature type="domain" description="HTH lysR-type" evidence="5">
    <location>
        <begin position="6"/>
        <end position="63"/>
    </location>
</feature>
<reference evidence="6 7" key="1">
    <citation type="journal article" date="2015" name="Int. J. Syst. Evol. Microbiol.">
        <title>Youhaiella tibetensis gen. nov., sp. nov., isolated from subsurface sediment.</title>
        <authorList>
            <person name="Wang Y.X."/>
            <person name="Huang F.Q."/>
            <person name="Nogi Y."/>
            <person name="Pang S.J."/>
            <person name="Wang P.K."/>
            <person name="Lv J."/>
        </authorList>
    </citation>
    <scope>NUCLEOTIDE SEQUENCE [LARGE SCALE GENOMIC DNA]</scope>
    <source>
        <strain evidence="7">fig4</strain>
    </source>
</reference>
<dbReference type="Proteomes" id="UP000321062">
    <property type="component" value="Chromosome"/>
</dbReference>
<evidence type="ECO:0000313" key="7">
    <source>
        <dbReference type="Proteomes" id="UP000321062"/>
    </source>
</evidence>
<dbReference type="AlphaFoldDB" id="A0A5B9DJ34"/>
<keyword evidence="7" id="KW-1185">Reference proteome</keyword>
<keyword evidence="4" id="KW-0804">Transcription</keyword>
<dbReference type="EMBL" id="CP041690">
    <property type="protein sequence ID" value="QEE19066.1"/>
    <property type="molecule type" value="Genomic_DNA"/>
</dbReference>
<protein>
    <submittedName>
        <fullName evidence="6">LysR family transcriptional regulator</fullName>
    </submittedName>
</protein>
<dbReference type="Pfam" id="PF00126">
    <property type="entry name" value="HTH_1"/>
    <property type="match status" value="1"/>
</dbReference>
<dbReference type="Pfam" id="PF03466">
    <property type="entry name" value="LysR_substrate"/>
    <property type="match status" value="1"/>
</dbReference>
<keyword evidence="3" id="KW-0238">DNA-binding</keyword>
<evidence type="ECO:0000259" key="5">
    <source>
        <dbReference type="PROSITE" id="PS50931"/>
    </source>
</evidence>
<dbReference type="CDD" id="cd08432">
    <property type="entry name" value="PBP2_GcdR_TrpI_HvrB_AmpR_like"/>
    <property type="match status" value="1"/>
</dbReference>
<dbReference type="PROSITE" id="PS50931">
    <property type="entry name" value="HTH_LYSR"/>
    <property type="match status" value="1"/>
</dbReference>
<name>A0A5B9DJ34_9HYPH</name>
<evidence type="ECO:0000256" key="3">
    <source>
        <dbReference type="ARBA" id="ARBA00023125"/>
    </source>
</evidence>
<comment type="similarity">
    <text evidence="1">Belongs to the LysR transcriptional regulatory family.</text>
</comment>
<dbReference type="InterPro" id="IPR036388">
    <property type="entry name" value="WH-like_DNA-bd_sf"/>
</dbReference>